<evidence type="ECO:0000256" key="2">
    <source>
        <dbReference type="ARBA" id="ARBA00023125"/>
    </source>
</evidence>
<keyword evidence="2 4" id="KW-0238">DNA-binding</keyword>
<evidence type="ECO:0000256" key="3">
    <source>
        <dbReference type="ARBA" id="ARBA00023163"/>
    </source>
</evidence>
<dbReference type="InterPro" id="IPR050109">
    <property type="entry name" value="HTH-type_TetR-like_transc_reg"/>
</dbReference>
<evidence type="ECO:0000256" key="4">
    <source>
        <dbReference type="PROSITE-ProRule" id="PRU00335"/>
    </source>
</evidence>
<sequence length="188" mass="20310">MARIVDATIESITEVGYGRTTIREICRRAEVSQGALLRHFPTRHDVIIAAAEEVSHRHAQGFAAKLAAVPAGADPIAAALVAVREGTRGPLNTVWHELVVAARTTPELADKLRPLMRHAYELTGELAATVPGYEALPPEVRQTLVTSVVHLFNGEALSRAIYPMPEIEEQRLRLLTGMLGAITGKPAS</sequence>
<dbReference type="AlphaFoldDB" id="A0A3M2L574"/>
<reference evidence="6 7" key="1">
    <citation type="submission" date="2018-10" db="EMBL/GenBank/DDBJ databases">
        <title>Isolation from cow dung.</title>
        <authorList>
            <person name="Ling L."/>
        </authorList>
    </citation>
    <scope>NUCLEOTIDE SEQUENCE [LARGE SCALE GENOMIC DNA]</scope>
    <source>
        <strain evidence="6 7">NEAU-LL90</strain>
    </source>
</reference>
<evidence type="ECO:0000313" key="6">
    <source>
        <dbReference type="EMBL" id="RMI32741.1"/>
    </source>
</evidence>
<dbReference type="PRINTS" id="PR00455">
    <property type="entry name" value="HTHTETR"/>
</dbReference>
<dbReference type="PANTHER" id="PTHR30055">
    <property type="entry name" value="HTH-TYPE TRANSCRIPTIONAL REGULATOR RUTR"/>
    <property type="match status" value="1"/>
</dbReference>
<feature type="DNA-binding region" description="H-T-H motif" evidence="4">
    <location>
        <begin position="21"/>
        <end position="40"/>
    </location>
</feature>
<proteinExistence type="predicted"/>
<dbReference type="Pfam" id="PF00440">
    <property type="entry name" value="TetR_N"/>
    <property type="match status" value="1"/>
</dbReference>
<evidence type="ECO:0000313" key="7">
    <source>
        <dbReference type="Proteomes" id="UP000279275"/>
    </source>
</evidence>
<organism evidence="6 7">
    <name type="scientific">Nocardia stercoris</name>
    <dbReference type="NCBI Taxonomy" id="2483361"/>
    <lineage>
        <taxon>Bacteria</taxon>
        <taxon>Bacillati</taxon>
        <taxon>Actinomycetota</taxon>
        <taxon>Actinomycetes</taxon>
        <taxon>Mycobacteriales</taxon>
        <taxon>Nocardiaceae</taxon>
        <taxon>Nocardia</taxon>
    </lineage>
</organism>
<feature type="domain" description="HTH tetR-type" evidence="5">
    <location>
        <begin position="1"/>
        <end position="58"/>
    </location>
</feature>
<dbReference type="GO" id="GO:0000976">
    <property type="term" value="F:transcription cis-regulatory region binding"/>
    <property type="evidence" value="ECO:0007669"/>
    <property type="project" value="TreeGrafter"/>
</dbReference>
<dbReference type="InterPro" id="IPR009057">
    <property type="entry name" value="Homeodomain-like_sf"/>
</dbReference>
<dbReference type="PANTHER" id="PTHR30055:SF234">
    <property type="entry name" value="HTH-TYPE TRANSCRIPTIONAL REGULATOR BETI"/>
    <property type="match status" value="1"/>
</dbReference>
<dbReference type="Proteomes" id="UP000279275">
    <property type="component" value="Unassembled WGS sequence"/>
</dbReference>
<dbReference type="Gene3D" id="1.10.357.10">
    <property type="entry name" value="Tetracycline Repressor, domain 2"/>
    <property type="match status" value="1"/>
</dbReference>
<dbReference type="InterPro" id="IPR001647">
    <property type="entry name" value="HTH_TetR"/>
</dbReference>
<evidence type="ECO:0000256" key="1">
    <source>
        <dbReference type="ARBA" id="ARBA00023015"/>
    </source>
</evidence>
<keyword evidence="1" id="KW-0805">Transcription regulation</keyword>
<dbReference type="GO" id="GO:0003700">
    <property type="term" value="F:DNA-binding transcription factor activity"/>
    <property type="evidence" value="ECO:0007669"/>
    <property type="project" value="TreeGrafter"/>
</dbReference>
<name>A0A3M2L574_9NOCA</name>
<dbReference type="EMBL" id="RFFH01000004">
    <property type="protein sequence ID" value="RMI32741.1"/>
    <property type="molecule type" value="Genomic_DNA"/>
</dbReference>
<keyword evidence="3" id="KW-0804">Transcription</keyword>
<comment type="caution">
    <text evidence="6">The sequence shown here is derived from an EMBL/GenBank/DDBJ whole genome shotgun (WGS) entry which is preliminary data.</text>
</comment>
<dbReference type="PROSITE" id="PS50977">
    <property type="entry name" value="HTH_TETR_2"/>
    <property type="match status" value="1"/>
</dbReference>
<protein>
    <submittedName>
        <fullName evidence="6">TetR/AcrR family transcriptional regulator</fullName>
    </submittedName>
</protein>
<gene>
    <name evidence="6" type="ORF">EBN03_12365</name>
</gene>
<accession>A0A3M2L574</accession>
<dbReference type="SUPFAM" id="SSF46689">
    <property type="entry name" value="Homeodomain-like"/>
    <property type="match status" value="1"/>
</dbReference>
<keyword evidence="7" id="KW-1185">Reference proteome</keyword>
<evidence type="ECO:0000259" key="5">
    <source>
        <dbReference type="PROSITE" id="PS50977"/>
    </source>
</evidence>